<dbReference type="Proteomes" id="UP001500416">
    <property type="component" value="Unassembled WGS sequence"/>
</dbReference>
<sequence>MAATTEPPPPPPAQPPAQVQPQPTQVEPTQPPLREVALLGFPCDTEGETATDPAGRPLVCEKSRRGKLFWVRP</sequence>
<evidence type="ECO:0000313" key="3">
    <source>
        <dbReference type="Proteomes" id="UP001500416"/>
    </source>
</evidence>
<evidence type="ECO:0000256" key="1">
    <source>
        <dbReference type="SAM" id="MobiDB-lite"/>
    </source>
</evidence>
<keyword evidence="3" id="KW-1185">Reference proteome</keyword>
<accession>A0ABP3D9I7</accession>
<dbReference type="EMBL" id="BAAABU010000004">
    <property type="protein sequence ID" value="GAA0226706.1"/>
    <property type="molecule type" value="Genomic_DNA"/>
</dbReference>
<name>A0ABP3D9I7_9PSEU</name>
<feature type="compositionally biased region" description="Pro residues" evidence="1">
    <location>
        <begin position="1"/>
        <end position="15"/>
    </location>
</feature>
<proteinExistence type="predicted"/>
<reference evidence="3" key="1">
    <citation type="journal article" date="2019" name="Int. J. Syst. Evol. Microbiol.">
        <title>The Global Catalogue of Microorganisms (GCM) 10K type strain sequencing project: providing services to taxonomists for standard genome sequencing and annotation.</title>
        <authorList>
            <consortium name="The Broad Institute Genomics Platform"/>
            <consortium name="The Broad Institute Genome Sequencing Center for Infectious Disease"/>
            <person name="Wu L."/>
            <person name="Ma J."/>
        </authorList>
    </citation>
    <scope>NUCLEOTIDE SEQUENCE [LARGE SCALE GENOMIC DNA]</scope>
    <source>
        <strain evidence="3">JCM 3380</strain>
    </source>
</reference>
<feature type="region of interest" description="Disordered" evidence="1">
    <location>
        <begin position="1"/>
        <end position="32"/>
    </location>
</feature>
<organism evidence="2 3">
    <name type="scientific">Saccharothrix mutabilis subsp. mutabilis</name>
    <dbReference type="NCBI Taxonomy" id="66855"/>
    <lineage>
        <taxon>Bacteria</taxon>
        <taxon>Bacillati</taxon>
        <taxon>Actinomycetota</taxon>
        <taxon>Actinomycetes</taxon>
        <taxon>Pseudonocardiales</taxon>
        <taxon>Pseudonocardiaceae</taxon>
        <taxon>Saccharothrix</taxon>
    </lineage>
</organism>
<feature type="compositionally biased region" description="Low complexity" evidence="1">
    <location>
        <begin position="16"/>
        <end position="28"/>
    </location>
</feature>
<gene>
    <name evidence="2" type="ORF">GCM10010492_26250</name>
</gene>
<evidence type="ECO:0000313" key="2">
    <source>
        <dbReference type="EMBL" id="GAA0226706.1"/>
    </source>
</evidence>
<protein>
    <submittedName>
        <fullName evidence="2">Uncharacterized protein</fullName>
    </submittedName>
</protein>
<comment type="caution">
    <text evidence="2">The sequence shown here is derived from an EMBL/GenBank/DDBJ whole genome shotgun (WGS) entry which is preliminary data.</text>
</comment>